<dbReference type="CDD" id="cd00088">
    <property type="entry name" value="HPT"/>
    <property type="match status" value="1"/>
</dbReference>
<name>A0A4R3JGR3_9PROT</name>
<dbReference type="InterPro" id="IPR008207">
    <property type="entry name" value="Sig_transdc_His_kin_Hpt_dom"/>
</dbReference>
<keyword evidence="5" id="KW-1185">Reference proteome</keyword>
<dbReference type="Proteomes" id="UP000295304">
    <property type="component" value="Unassembled WGS sequence"/>
</dbReference>
<dbReference type="Gene3D" id="1.20.120.160">
    <property type="entry name" value="HPT domain"/>
    <property type="match status" value="1"/>
</dbReference>
<dbReference type="GO" id="GO:0000160">
    <property type="term" value="P:phosphorelay signal transduction system"/>
    <property type="evidence" value="ECO:0007669"/>
    <property type="project" value="UniProtKB-KW"/>
</dbReference>
<dbReference type="Pfam" id="PF01627">
    <property type="entry name" value="Hpt"/>
    <property type="match status" value="1"/>
</dbReference>
<protein>
    <submittedName>
        <fullName evidence="4">Hpt domain-containing protein</fullName>
    </submittedName>
</protein>
<dbReference type="EMBL" id="SLZW01000001">
    <property type="protein sequence ID" value="TCS64685.1"/>
    <property type="molecule type" value="Genomic_DNA"/>
</dbReference>
<gene>
    <name evidence="4" type="ORF">EDD55_10111</name>
</gene>
<feature type="modified residue" description="Phosphohistidine" evidence="2">
    <location>
        <position position="56"/>
    </location>
</feature>
<evidence type="ECO:0000256" key="2">
    <source>
        <dbReference type="PROSITE-ProRule" id="PRU00110"/>
    </source>
</evidence>
<dbReference type="PROSITE" id="PS50894">
    <property type="entry name" value="HPT"/>
    <property type="match status" value="1"/>
</dbReference>
<evidence type="ECO:0000313" key="4">
    <source>
        <dbReference type="EMBL" id="TCS64685.1"/>
    </source>
</evidence>
<organism evidence="4 5">
    <name type="scientific">Varunaivibrio sulfuroxidans</name>
    <dbReference type="NCBI Taxonomy" id="1773489"/>
    <lineage>
        <taxon>Bacteria</taxon>
        <taxon>Pseudomonadati</taxon>
        <taxon>Pseudomonadota</taxon>
        <taxon>Alphaproteobacteria</taxon>
        <taxon>Rhodospirillales</taxon>
        <taxon>Magnetovibrionaceae</taxon>
        <taxon>Varunaivibrio</taxon>
    </lineage>
</organism>
<evidence type="ECO:0000256" key="1">
    <source>
        <dbReference type="ARBA" id="ARBA00023012"/>
    </source>
</evidence>
<accession>A0A4R3JGR3</accession>
<dbReference type="SUPFAM" id="SSF47226">
    <property type="entry name" value="Histidine-containing phosphotransfer domain, HPT domain"/>
    <property type="match status" value="1"/>
</dbReference>
<keyword evidence="2" id="KW-0597">Phosphoprotein</keyword>
<sequence length="263" mass="28673">MITMSPNVDDILARLKVEFVADALDRVEDLERLLERCSKGDCSGLEVLAEVRRQAHSIKGMGGSFGYPAVSAIGHRLEDYLSGLKELSERHITDCYHFFDVLREILKEGEDPGEAISDIVLQKLPAKWTPALGDGPGNVEVLVAISARVLKSSVERELHNLGYRFFNAQGGFDVLQLSLMMRPHAVIVSAVLPNIWGLDVARALGSMEVTRDLPVGILTSFSDEKIGPMPPSAVIIRETVDSLDEGLAQIAASIKVDAPVDSR</sequence>
<feature type="domain" description="HPt" evidence="3">
    <location>
        <begin position="8"/>
        <end position="116"/>
    </location>
</feature>
<evidence type="ECO:0000313" key="5">
    <source>
        <dbReference type="Proteomes" id="UP000295304"/>
    </source>
</evidence>
<proteinExistence type="predicted"/>
<dbReference type="InterPro" id="IPR011006">
    <property type="entry name" value="CheY-like_superfamily"/>
</dbReference>
<dbReference type="InterPro" id="IPR036641">
    <property type="entry name" value="HPT_dom_sf"/>
</dbReference>
<dbReference type="SUPFAM" id="SSF52172">
    <property type="entry name" value="CheY-like"/>
    <property type="match status" value="1"/>
</dbReference>
<dbReference type="GO" id="GO:0004672">
    <property type="term" value="F:protein kinase activity"/>
    <property type="evidence" value="ECO:0007669"/>
    <property type="project" value="UniProtKB-ARBA"/>
</dbReference>
<evidence type="ECO:0000259" key="3">
    <source>
        <dbReference type="PROSITE" id="PS50894"/>
    </source>
</evidence>
<comment type="caution">
    <text evidence="4">The sequence shown here is derived from an EMBL/GenBank/DDBJ whole genome shotgun (WGS) entry which is preliminary data.</text>
</comment>
<dbReference type="AlphaFoldDB" id="A0A4R3JGR3"/>
<reference evidence="4 5" key="1">
    <citation type="submission" date="2019-03" db="EMBL/GenBank/DDBJ databases">
        <title>Genomic Encyclopedia of Type Strains, Phase IV (KMG-IV): sequencing the most valuable type-strain genomes for metagenomic binning, comparative biology and taxonomic classification.</title>
        <authorList>
            <person name="Goeker M."/>
        </authorList>
    </citation>
    <scope>NUCLEOTIDE SEQUENCE [LARGE SCALE GENOMIC DNA]</scope>
    <source>
        <strain evidence="4 5">DSM 101688</strain>
    </source>
</reference>
<keyword evidence="1" id="KW-0902">Two-component regulatory system</keyword>
<dbReference type="Gene3D" id="3.40.50.2300">
    <property type="match status" value="1"/>
</dbReference>